<dbReference type="InterPro" id="IPR006311">
    <property type="entry name" value="TAT_signal"/>
</dbReference>
<evidence type="ECO:0000313" key="1">
    <source>
        <dbReference type="EMBL" id="TCC33425.1"/>
    </source>
</evidence>
<comment type="caution">
    <text evidence="1">The sequence shown here is derived from an EMBL/GenBank/DDBJ whole genome shotgun (WGS) entry which is preliminary data.</text>
</comment>
<dbReference type="InterPro" id="IPR050490">
    <property type="entry name" value="Bact_solute-bd_prot1"/>
</dbReference>
<organism evidence="1 2">
    <name type="scientific">Kribbella sindirgiensis</name>
    <dbReference type="NCBI Taxonomy" id="1124744"/>
    <lineage>
        <taxon>Bacteria</taxon>
        <taxon>Bacillati</taxon>
        <taxon>Actinomycetota</taxon>
        <taxon>Actinomycetes</taxon>
        <taxon>Propionibacteriales</taxon>
        <taxon>Kribbellaceae</taxon>
        <taxon>Kribbella</taxon>
    </lineage>
</organism>
<protein>
    <submittedName>
        <fullName evidence="1">Extracellular solute-binding protein</fullName>
    </submittedName>
</protein>
<proteinExistence type="predicted"/>
<dbReference type="InterPro" id="IPR006059">
    <property type="entry name" value="SBP"/>
</dbReference>
<dbReference type="Gene3D" id="3.40.190.10">
    <property type="entry name" value="Periplasmic binding protein-like II"/>
    <property type="match status" value="1"/>
</dbReference>
<dbReference type="AlphaFoldDB" id="A0A4R0IX94"/>
<dbReference type="Proteomes" id="UP000292695">
    <property type="component" value="Unassembled WGS sequence"/>
</dbReference>
<sequence length="451" mass="47460">MPTNETPFGRPITRRGFLASAALAGVGSSALLTACAGGSAGGTSAGGNGGSGGGAGGKGGTVTWASWANPGEAERFRQISKDYEAAHGTKVTFQVVVGDYGAKLLTQLAGSSAPDVFYVQDSGMQRLIQNKKVADFTEFTAKADAPVKIDDLYPNLMGWCKPADGSPGTYGLVVDCNPIVFWFNKDMCEAAGITKNPAQLHESGGWNRDAVDDFLTKIKATGKRGMVLEGGFGPMLSWMTAFGGKVAEGNKMIFNEDAKSMETLEWLWEGMASGNITYGGSLPKGQAIDALFYSQQLASCQVGRWILPNLKKLKFGYDIAPFASADGKSVPPVIVYTAAMAVNANAKDPEAAMYFATRFVNKDGQKARLSGGGNAVPSVAGLDEVVMENKQPEHCAWFTETAKKGYAIPSAIASKAEVGANLGTEMDKSIKAGDSAKVWADKICKFINNGK</sequence>
<dbReference type="EMBL" id="SJKA01000005">
    <property type="protein sequence ID" value="TCC33425.1"/>
    <property type="molecule type" value="Genomic_DNA"/>
</dbReference>
<dbReference type="OrthoDB" id="2531053at2"/>
<dbReference type="PANTHER" id="PTHR43649:SF12">
    <property type="entry name" value="DIACETYLCHITOBIOSE BINDING PROTEIN DASA"/>
    <property type="match status" value="1"/>
</dbReference>
<dbReference type="SUPFAM" id="SSF53850">
    <property type="entry name" value="Periplasmic binding protein-like II"/>
    <property type="match status" value="1"/>
</dbReference>
<dbReference type="RefSeq" id="WP_131288842.1">
    <property type="nucleotide sequence ID" value="NZ_SJKA01000005.1"/>
</dbReference>
<dbReference type="PANTHER" id="PTHR43649">
    <property type="entry name" value="ARABINOSE-BINDING PROTEIN-RELATED"/>
    <property type="match status" value="1"/>
</dbReference>
<name>A0A4R0IX94_9ACTN</name>
<dbReference type="Pfam" id="PF01547">
    <property type="entry name" value="SBP_bac_1"/>
    <property type="match status" value="1"/>
</dbReference>
<gene>
    <name evidence="1" type="ORF">E0H50_15720</name>
</gene>
<reference evidence="1 2" key="1">
    <citation type="submission" date="2019-02" db="EMBL/GenBank/DDBJ databases">
        <title>Kribbella capetownensis sp. nov. and Kribbella speibonae sp. nov., isolated from soil.</title>
        <authorList>
            <person name="Curtis S.M."/>
            <person name="Norton I."/>
            <person name="Everest G.J."/>
            <person name="Meyers P.R."/>
        </authorList>
    </citation>
    <scope>NUCLEOTIDE SEQUENCE [LARGE SCALE GENOMIC DNA]</scope>
    <source>
        <strain evidence="1 2">DSM 27082</strain>
    </source>
</reference>
<evidence type="ECO:0000313" key="2">
    <source>
        <dbReference type="Proteomes" id="UP000292695"/>
    </source>
</evidence>
<keyword evidence="2" id="KW-1185">Reference proteome</keyword>
<accession>A0A4R0IX94</accession>
<dbReference type="PROSITE" id="PS51318">
    <property type="entry name" value="TAT"/>
    <property type="match status" value="1"/>
</dbReference>